<dbReference type="PRINTS" id="PR00411">
    <property type="entry name" value="PNDRDTASEI"/>
</dbReference>
<dbReference type="RefSeq" id="WP_014804823.1">
    <property type="nucleotide sequence ID" value="NC_018020.1"/>
</dbReference>
<proteinExistence type="predicted"/>
<dbReference type="STRING" id="869212.Turpa_3712"/>
<protein>
    <submittedName>
        <fullName evidence="1">Fumarate reductase/succinate dehydrogenase flavoprotein domain protein</fullName>
    </submittedName>
</protein>
<dbReference type="AlphaFoldDB" id="I4BAN9"/>
<dbReference type="EMBL" id="CP002959">
    <property type="protein sequence ID" value="AFM14346.1"/>
    <property type="molecule type" value="Genomic_DNA"/>
</dbReference>
<dbReference type="HOGENOM" id="CLU_019327_1_1_12"/>
<sequence>MTADAVVIGSGPNGLAAAIRLAEAGVSVHVIEAADEIGGGTRTAELTLKGYQHDVCSSVHPMGVVSPFFKSLPLERHGLKFIYPEASVAHPLDNGGVALLLPGVRDTAERLGIDARKYKNLVEPFVAAADALFADALHPTGFPRHPLLMARFGLKAIRSAEALWKCFKTDEARALIAGCAAHSILPLDKPITAAVALIFLIAGHVKPWPIAAGGSQAITNALASYLRSLGGTIETGRRITGPKDLPEARAYLFDTSPNLLASGFLGVLPQGYVNRLNKFRYGPGVFKVDYALSQSIPWTNRECLKASTVHLGGRCEEIAASEAEIWQGRDPQKPFVLLTQQSEFDGSRAPKGKHTLWAYCHVPNGSRADLAETIENQIERFAPGFKKTILKRHAMHTADFEAYNANYVGGAITGGVADLWQFVTRPVARLNPYTTPNPKIFLCSASTPPGGGVHGMCGFHAANAALSRLAKLPRSPLAIL</sequence>
<dbReference type="PATRIC" id="fig|869212.3.peg.3738"/>
<dbReference type="PANTHER" id="PTHR10668">
    <property type="entry name" value="PHYTOENE DEHYDROGENASE"/>
    <property type="match status" value="1"/>
</dbReference>
<dbReference type="Pfam" id="PF13450">
    <property type="entry name" value="NAD_binding_8"/>
    <property type="match status" value="1"/>
</dbReference>
<gene>
    <name evidence="1" type="ordered locus">Turpa_3712</name>
</gene>
<dbReference type="OrthoDB" id="9814556at2"/>
<keyword evidence="2" id="KW-1185">Reference proteome</keyword>
<organism evidence="1 2">
    <name type="scientific">Turneriella parva (strain ATCC BAA-1111 / DSM 21527 / NCTC 11395 / H)</name>
    <name type="common">Leptospira parva</name>
    <dbReference type="NCBI Taxonomy" id="869212"/>
    <lineage>
        <taxon>Bacteria</taxon>
        <taxon>Pseudomonadati</taxon>
        <taxon>Spirochaetota</taxon>
        <taxon>Spirochaetia</taxon>
        <taxon>Leptospirales</taxon>
        <taxon>Leptospiraceae</taxon>
        <taxon>Turneriella</taxon>
    </lineage>
</organism>
<name>I4BAN9_TURPD</name>
<evidence type="ECO:0000313" key="2">
    <source>
        <dbReference type="Proteomes" id="UP000006048"/>
    </source>
</evidence>
<dbReference type="Proteomes" id="UP000006048">
    <property type="component" value="Chromosome"/>
</dbReference>
<dbReference type="KEGG" id="tpx:Turpa_3712"/>
<accession>I4BAN9</accession>
<dbReference type="PANTHER" id="PTHR10668:SF105">
    <property type="entry name" value="DEHYDROGENASE-RELATED"/>
    <property type="match status" value="1"/>
</dbReference>
<evidence type="ECO:0000313" key="1">
    <source>
        <dbReference type="EMBL" id="AFM14346.1"/>
    </source>
</evidence>
<dbReference type="InterPro" id="IPR036188">
    <property type="entry name" value="FAD/NAD-bd_sf"/>
</dbReference>
<dbReference type="Gene3D" id="3.50.50.60">
    <property type="entry name" value="FAD/NAD(P)-binding domain"/>
    <property type="match status" value="1"/>
</dbReference>
<reference evidence="1 2" key="1">
    <citation type="submission" date="2012-06" db="EMBL/GenBank/DDBJ databases">
        <title>The complete chromosome of genome of Turneriella parva DSM 21527.</title>
        <authorList>
            <consortium name="US DOE Joint Genome Institute (JGI-PGF)"/>
            <person name="Lucas S."/>
            <person name="Han J."/>
            <person name="Lapidus A."/>
            <person name="Bruce D."/>
            <person name="Goodwin L."/>
            <person name="Pitluck S."/>
            <person name="Peters L."/>
            <person name="Kyrpides N."/>
            <person name="Mavromatis K."/>
            <person name="Ivanova N."/>
            <person name="Mikhailova N."/>
            <person name="Chertkov O."/>
            <person name="Detter J.C."/>
            <person name="Tapia R."/>
            <person name="Han C."/>
            <person name="Land M."/>
            <person name="Hauser L."/>
            <person name="Markowitz V."/>
            <person name="Cheng J.-F."/>
            <person name="Hugenholtz P."/>
            <person name="Woyke T."/>
            <person name="Wu D."/>
            <person name="Gronow S."/>
            <person name="Wellnitz S."/>
            <person name="Brambilla E."/>
            <person name="Klenk H.-P."/>
            <person name="Eisen J.A."/>
        </authorList>
    </citation>
    <scope>NUCLEOTIDE SEQUENCE [LARGE SCALE GENOMIC DNA]</scope>
    <source>
        <strain evidence="2">ATCC BAA-1111 / DSM 21527 / NCTC 11395 / H</strain>
    </source>
</reference>
<dbReference type="SUPFAM" id="SSF51905">
    <property type="entry name" value="FAD/NAD(P)-binding domain"/>
    <property type="match status" value="1"/>
</dbReference>